<feature type="compositionally biased region" description="Low complexity" evidence="3">
    <location>
        <begin position="276"/>
        <end position="287"/>
    </location>
</feature>
<dbReference type="InterPro" id="IPR036872">
    <property type="entry name" value="CH_dom_sf"/>
</dbReference>
<dbReference type="EMBL" id="FN648364">
    <property type="protein sequence ID" value="CBN74345.1"/>
    <property type="molecule type" value="Genomic_DNA"/>
</dbReference>
<dbReference type="InParanoid" id="D8LHC6"/>
<feature type="region of interest" description="Disordered" evidence="3">
    <location>
        <begin position="274"/>
        <end position="293"/>
    </location>
</feature>
<gene>
    <name evidence="5" type="ORF">Esi_0019_0188</name>
</gene>
<feature type="compositionally biased region" description="Gly residues" evidence="3">
    <location>
        <begin position="840"/>
        <end position="856"/>
    </location>
</feature>
<dbReference type="Pfam" id="PF00188">
    <property type="entry name" value="CAP"/>
    <property type="match status" value="1"/>
</dbReference>
<sequence length="1213" mass="124069">MRYLGNTVKLVGIGPTDIVDGNVTLTLGMIWSLIVFFMALDLGDAGDGLTVLKKRIMEWMTRRTKDFPDVEVTNFTTSLADGRVLLAILNDYDPSQSPYKPSSSPADNLRRAFEDFQRLYGVGSILDPDDPQCCEDEKANITYLAELMKAMPEYEDDDGEGGGRRGRKGVREAAAVVTTRQAAIKISEDSFPETVVGRLRELCAFGPGDGAACASRVAKMMRDAGLGDVKVVEPSQGREDASMRGDPIVVGEKAGPPGSPTVLFYASYGTVDESSEAGPAEGSGSPAQGSTINNDIERWASDPLCLTPTKRPSSSSPSQAAGSPKGGERLAARGSAQDKANVVCQIAAVEAMLEGGAGLPCGVKVVVGATPPPGSLAGDAPLEVADRLADFLRAHPSLAGLPDLVVVSEPAGSRLAPDKNALLVGCRGFAFLEVAVSTFGDGSGHRRGCADFGGPLIDPARVLANIVASLHHPETGELRVEGVSDLAPKEGEALAEAIGGLRYGEGQLRRDTGYSSEVACARGVCYKPGGSSPDKSTTTTTMLASVAEQLALLPAVSITSISTTPPNSSFDGGGGGGSLLGSRFPSTATAGIHMCLPPGAEYASAVRALQSHCAKRAPHGAKVRFDKVLGRAGWLAPTSGSPMVSGVLASLREEDDGEAGGPVEGGGRETVLASDPGFSAIPSAFARALPDSAVVGLGVNDPESKGGAANESVLVDDLKGFVRSAVRLVHGVAESGGKKEKAGSSSGGVKEGAGEDAPTAYSNRFIDDLDRRNAVNQLRGGKLSNVSSPAGSANTTPRGTNSRGITHSGAGGSPVRSRSPASRFPSGFSTLERNLEREGGGGGAGGFAAGGVGGGPLTPNAKHPLSPNRPPSSATTAGLSPADSASIAELLQSSPLAPRLPPAPSAAMAAFAAAALGDAAGGGGGRGGAGDLGVMTPPPPGGGAGMAGDEDDDKVGGGTPETVLAEINELRADPKGYATKLEALEEFYDKGMYQSPTGPPVQTTEGVKPLLEVVAMLKTTEALAPLESKEGMQQAAADHVKDLAETSRTGHSGSDGSGAADRMNRYGQFFQVAGEVCTYFDATAEGIVAQLLVSDGERSRHNRKALLAAHFKVCGIAIGTHPTVGAACVITLAGGYGPRPLSRSADVVCEAGSAPSAEFREVLESIPVPQITEEVSKCVEVGMEVQLQYTPGSIKCTFVQASGARKSMGCKWA</sequence>
<evidence type="ECO:0000256" key="3">
    <source>
        <dbReference type="SAM" id="MobiDB-lite"/>
    </source>
</evidence>
<feature type="region of interest" description="Disordered" evidence="3">
    <location>
        <begin position="733"/>
        <end position="760"/>
    </location>
</feature>
<dbReference type="SUPFAM" id="SSF47576">
    <property type="entry name" value="Calponin-homology domain, CH-domain"/>
    <property type="match status" value="1"/>
</dbReference>
<dbReference type="Gene3D" id="1.10.418.10">
    <property type="entry name" value="Calponin-like domain"/>
    <property type="match status" value="2"/>
</dbReference>
<accession>D8LHC6</accession>
<dbReference type="Pfam" id="PF00307">
    <property type="entry name" value="CH"/>
    <property type="match status" value="1"/>
</dbReference>
<dbReference type="PANTHER" id="PTHR11915">
    <property type="entry name" value="SPECTRIN/FILAMIN RELATED CYTOSKELETAL PROTEIN"/>
    <property type="match status" value="1"/>
</dbReference>
<dbReference type="Gene3D" id="3.30.70.360">
    <property type="match status" value="1"/>
</dbReference>
<dbReference type="GO" id="GO:0003779">
    <property type="term" value="F:actin binding"/>
    <property type="evidence" value="ECO:0007669"/>
    <property type="project" value="UniProtKB-KW"/>
</dbReference>
<dbReference type="SUPFAM" id="SSF53187">
    <property type="entry name" value="Zn-dependent exopeptidases"/>
    <property type="match status" value="1"/>
</dbReference>
<dbReference type="Proteomes" id="UP000002630">
    <property type="component" value="Linkage Group LG25"/>
</dbReference>
<evidence type="ECO:0000313" key="6">
    <source>
        <dbReference type="Proteomes" id="UP000002630"/>
    </source>
</evidence>
<feature type="compositionally biased region" description="Low complexity" evidence="3">
    <location>
        <begin position="312"/>
        <end position="323"/>
    </location>
</feature>
<dbReference type="OrthoDB" id="10017054at2759"/>
<evidence type="ECO:0000313" key="5">
    <source>
        <dbReference type="EMBL" id="CBN74345.1"/>
    </source>
</evidence>
<reference evidence="5 6" key="1">
    <citation type="journal article" date="2010" name="Nature">
        <title>The Ectocarpus genome and the independent evolution of multicellularity in brown algae.</title>
        <authorList>
            <person name="Cock J.M."/>
            <person name="Sterck L."/>
            <person name="Rouze P."/>
            <person name="Scornet D."/>
            <person name="Allen A.E."/>
            <person name="Amoutzias G."/>
            <person name="Anthouard V."/>
            <person name="Artiguenave F."/>
            <person name="Aury J.M."/>
            <person name="Badger J.H."/>
            <person name="Beszteri B."/>
            <person name="Billiau K."/>
            <person name="Bonnet E."/>
            <person name="Bothwell J.H."/>
            <person name="Bowler C."/>
            <person name="Boyen C."/>
            <person name="Brownlee C."/>
            <person name="Carrano C.J."/>
            <person name="Charrier B."/>
            <person name="Cho G.Y."/>
            <person name="Coelho S.M."/>
            <person name="Collen J."/>
            <person name="Corre E."/>
            <person name="Da Silva C."/>
            <person name="Delage L."/>
            <person name="Delaroque N."/>
            <person name="Dittami S.M."/>
            <person name="Doulbeau S."/>
            <person name="Elias M."/>
            <person name="Farnham G."/>
            <person name="Gachon C.M."/>
            <person name="Gschloessl B."/>
            <person name="Heesch S."/>
            <person name="Jabbari K."/>
            <person name="Jubin C."/>
            <person name="Kawai H."/>
            <person name="Kimura K."/>
            <person name="Kloareg B."/>
            <person name="Kupper F.C."/>
            <person name="Lang D."/>
            <person name="Le Bail A."/>
            <person name="Leblanc C."/>
            <person name="Lerouge P."/>
            <person name="Lohr M."/>
            <person name="Lopez P.J."/>
            <person name="Martens C."/>
            <person name="Maumus F."/>
            <person name="Michel G."/>
            <person name="Miranda-Saavedra D."/>
            <person name="Morales J."/>
            <person name="Moreau H."/>
            <person name="Motomura T."/>
            <person name="Nagasato C."/>
            <person name="Napoli C.A."/>
            <person name="Nelson D.R."/>
            <person name="Nyvall-Collen P."/>
            <person name="Peters A.F."/>
            <person name="Pommier C."/>
            <person name="Potin P."/>
            <person name="Poulain J."/>
            <person name="Quesneville H."/>
            <person name="Read B."/>
            <person name="Rensing S.A."/>
            <person name="Ritter A."/>
            <person name="Rousvoal S."/>
            <person name="Samanta M."/>
            <person name="Samson G."/>
            <person name="Schroeder D.C."/>
            <person name="Segurens B."/>
            <person name="Strittmatter M."/>
            <person name="Tonon T."/>
            <person name="Tregear J.W."/>
            <person name="Valentin K."/>
            <person name="von Dassow P."/>
            <person name="Yamagishi T."/>
            <person name="Van de Peer Y."/>
            <person name="Wincker P."/>
        </authorList>
    </citation>
    <scope>NUCLEOTIDE SEQUENCE [LARGE SCALE GENOMIC DNA]</scope>
    <source>
        <strain evidence="6">Ec32 / CCAP1310/4</strain>
    </source>
</reference>
<feature type="compositionally biased region" description="Polar residues" evidence="3">
    <location>
        <begin position="784"/>
        <end position="805"/>
    </location>
</feature>
<dbReference type="AlphaFoldDB" id="D8LHC6"/>
<dbReference type="InterPro" id="IPR035940">
    <property type="entry name" value="CAP_sf"/>
</dbReference>
<dbReference type="STRING" id="2880.D8LHC6"/>
<dbReference type="Gene3D" id="3.40.630.10">
    <property type="entry name" value="Zn peptidases"/>
    <property type="match status" value="1"/>
</dbReference>
<dbReference type="CDD" id="cd05379">
    <property type="entry name" value="CAP_bacterial"/>
    <property type="match status" value="1"/>
</dbReference>
<feature type="domain" description="Calponin-homology (CH)" evidence="4">
    <location>
        <begin position="50"/>
        <end position="152"/>
    </location>
</feature>
<dbReference type="eggNOG" id="KOG4286">
    <property type="taxonomic scope" value="Eukaryota"/>
</dbReference>
<dbReference type="Gene3D" id="3.40.33.10">
    <property type="entry name" value="CAP"/>
    <property type="match status" value="1"/>
</dbReference>
<keyword evidence="6" id="KW-1185">Reference proteome</keyword>
<dbReference type="InterPro" id="IPR001589">
    <property type="entry name" value="Actinin_actin-bd_CS"/>
</dbReference>
<feature type="region of interest" description="Disordered" evidence="3">
    <location>
        <begin position="922"/>
        <end position="960"/>
    </location>
</feature>
<dbReference type="PROSITE" id="PS50021">
    <property type="entry name" value="CH"/>
    <property type="match status" value="2"/>
</dbReference>
<name>D8LHC6_ECTSI</name>
<feature type="region of interest" description="Disordered" evidence="3">
    <location>
        <begin position="304"/>
        <end position="334"/>
    </location>
</feature>
<dbReference type="PROSITE" id="PS00020">
    <property type="entry name" value="ACTININ_2"/>
    <property type="match status" value="1"/>
</dbReference>
<protein>
    <submittedName>
        <fullName evidence="5">Allergen V5/Tpx-1 related</fullName>
    </submittedName>
</protein>
<dbReference type="InterPro" id="IPR014044">
    <property type="entry name" value="CAP_dom"/>
</dbReference>
<dbReference type="InterPro" id="IPR001715">
    <property type="entry name" value="CH_dom"/>
</dbReference>
<proteinExistence type="predicted"/>
<organism evidence="5 6">
    <name type="scientific">Ectocarpus siliculosus</name>
    <name type="common">Brown alga</name>
    <name type="synonym">Conferva siliculosa</name>
    <dbReference type="NCBI Taxonomy" id="2880"/>
    <lineage>
        <taxon>Eukaryota</taxon>
        <taxon>Sar</taxon>
        <taxon>Stramenopiles</taxon>
        <taxon>Ochrophyta</taxon>
        <taxon>PX clade</taxon>
        <taxon>Phaeophyceae</taxon>
        <taxon>Ectocarpales</taxon>
        <taxon>Ectocarpaceae</taxon>
        <taxon>Ectocarpus</taxon>
    </lineage>
</organism>
<dbReference type="EMBL" id="FN649750">
    <property type="protein sequence ID" value="CBN74345.1"/>
    <property type="molecule type" value="Genomic_DNA"/>
</dbReference>
<evidence type="ECO:0000256" key="2">
    <source>
        <dbReference type="ARBA" id="ARBA00023203"/>
    </source>
</evidence>
<keyword evidence="1" id="KW-0677">Repeat</keyword>
<feature type="compositionally biased region" description="Gly residues" evidence="3">
    <location>
        <begin position="922"/>
        <end position="931"/>
    </location>
</feature>
<evidence type="ECO:0000259" key="4">
    <source>
        <dbReference type="PROSITE" id="PS50021"/>
    </source>
</evidence>
<evidence type="ECO:0000256" key="1">
    <source>
        <dbReference type="ARBA" id="ARBA00022737"/>
    </source>
</evidence>
<keyword evidence="2" id="KW-0009">Actin-binding</keyword>
<feature type="domain" description="Calponin-homology (CH)" evidence="4">
    <location>
        <begin position="1"/>
        <end position="38"/>
    </location>
</feature>
<feature type="region of interest" description="Disordered" evidence="3">
    <location>
        <begin position="779"/>
        <end position="881"/>
    </location>
</feature>